<sequence>MSSSPLRPGATIEQELDFYKSQYAQLEADLSDFQASSKELEEQLERDIEAAEKNERKLKEQVEKLTFEVEEWKGKYKLAKQEANSAQTVLQKEVTTLREKVRGLEGRLRDVEVVNDDYERLQRNTEASHEDLEAKLNVAIERGAMQEEDIRAGELEREALRIETQRLRDELGDLKVESEISVEKLRKAEVLVERLRTTRKPSPLAVENLRARSPAGSEGSGITPSSTSTTASTPPPTSKSEISEDGAGTPPSPPLSDTPVQHAKAEPKTSVSRRSLLPDNTAATPRPSLYGPRSAAPTNKHHTRGPSIASSTGTSSSVLVGGDSAKAMRPPPSKPKRPSTTTTGEGLPRSDSLYQIKALRGRMQKIEERVHSARSKLPPPGTRTPTKSPRPVEGGERLLPGSVTMRRSMKRPSGSLSSSLAFGGGGEMVGTDGDVRADAPAAVERTARRESHVKRLSYGIPRPSLGERAPSALGDRPASALGRPPSSLGRGVDGAGAGAE</sequence>
<feature type="compositionally biased region" description="Low complexity" evidence="8">
    <location>
        <begin position="223"/>
        <end position="232"/>
    </location>
</feature>
<evidence type="ECO:0000256" key="6">
    <source>
        <dbReference type="ARBA" id="ARBA00023212"/>
    </source>
</evidence>
<evidence type="ECO:0000256" key="1">
    <source>
        <dbReference type="ARBA" id="ARBA00004245"/>
    </source>
</evidence>
<feature type="domain" description="NUDE" evidence="9">
    <location>
        <begin position="128"/>
        <end position="310"/>
    </location>
</feature>
<comment type="subcellular location">
    <subcellularLocation>
        <location evidence="1">Cytoplasm</location>
        <location evidence="1">Cytoskeleton</location>
    </subcellularLocation>
</comment>
<gene>
    <name evidence="10" type="primary">NDE1_1</name>
    <name evidence="10" type="ORF">LTR97_000216</name>
</gene>
<keyword evidence="5 7" id="KW-0175">Coiled coil</keyword>
<evidence type="ECO:0000256" key="4">
    <source>
        <dbReference type="ARBA" id="ARBA00022701"/>
    </source>
</evidence>
<comment type="caution">
    <text evidence="10">The sequence shown here is derived from an EMBL/GenBank/DDBJ whole genome shotgun (WGS) entry which is preliminary data.</text>
</comment>
<organism evidence="10 11">
    <name type="scientific">Elasticomyces elasticus</name>
    <dbReference type="NCBI Taxonomy" id="574655"/>
    <lineage>
        <taxon>Eukaryota</taxon>
        <taxon>Fungi</taxon>
        <taxon>Dikarya</taxon>
        <taxon>Ascomycota</taxon>
        <taxon>Pezizomycotina</taxon>
        <taxon>Dothideomycetes</taxon>
        <taxon>Dothideomycetidae</taxon>
        <taxon>Mycosphaerellales</taxon>
        <taxon>Teratosphaeriaceae</taxon>
        <taxon>Elasticomyces</taxon>
    </lineage>
</organism>
<keyword evidence="4" id="KW-0493">Microtubule</keyword>
<feature type="compositionally biased region" description="Gly residues" evidence="8">
    <location>
        <begin position="491"/>
        <end position="500"/>
    </location>
</feature>
<comment type="similarity">
    <text evidence="2">Belongs to the nudE family.</text>
</comment>
<dbReference type="GO" id="GO:0051642">
    <property type="term" value="P:centrosome localization"/>
    <property type="evidence" value="ECO:0007669"/>
    <property type="project" value="TreeGrafter"/>
</dbReference>
<dbReference type="GO" id="GO:0007059">
    <property type="term" value="P:chromosome segregation"/>
    <property type="evidence" value="ECO:0007669"/>
    <property type="project" value="TreeGrafter"/>
</dbReference>
<feature type="coiled-coil region" evidence="7">
    <location>
        <begin position="9"/>
        <end position="82"/>
    </location>
</feature>
<evidence type="ECO:0000256" key="3">
    <source>
        <dbReference type="ARBA" id="ARBA00022490"/>
    </source>
</evidence>
<evidence type="ECO:0000256" key="7">
    <source>
        <dbReference type="SAM" id="Coils"/>
    </source>
</evidence>
<evidence type="ECO:0000313" key="11">
    <source>
        <dbReference type="Proteomes" id="UP001310594"/>
    </source>
</evidence>
<protein>
    <submittedName>
        <fullName evidence="10">NADH:ubiquinone oxidoreductase</fullName>
    </submittedName>
</protein>
<dbReference type="PANTHER" id="PTHR10921">
    <property type="entry name" value="NUCLEAR DISTRIBUTION PROTEIN NUDE HOMOLOG 1"/>
    <property type="match status" value="1"/>
</dbReference>
<evidence type="ECO:0000256" key="2">
    <source>
        <dbReference type="ARBA" id="ARBA00007429"/>
    </source>
</evidence>
<accession>A0AAN7WCJ4</accession>
<name>A0AAN7WCJ4_9PEZI</name>
<dbReference type="GO" id="GO:0005874">
    <property type="term" value="C:microtubule"/>
    <property type="evidence" value="ECO:0007669"/>
    <property type="project" value="UniProtKB-KW"/>
</dbReference>
<evidence type="ECO:0000313" key="10">
    <source>
        <dbReference type="EMBL" id="KAK5707678.1"/>
    </source>
</evidence>
<dbReference type="Pfam" id="PF04880">
    <property type="entry name" value="NUDE_C"/>
    <property type="match status" value="1"/>
</dbReference>
<dbReference type="AlphaFoldDB" id="A0AAN7WCJ4"/>
<dbReference type="GO" id="GO:0047496">
    <property type="term" value="P:vesicle transport along microtubule"/>
    <property type="evidence" value="ECO:0007669"/>
    <property type="project" value="TreeGrafter"/>
</dbReference>
<keyword evidence="3" id="KW-0963">Cytoplasm</keyword>
<dbReference type="Proteomes" id="UP001310594">
    <property type="component" value="Unassembled WGS sequence"/>
</dbReference>
<dbReference type="GO" id="GO:0007020">
    <property type="term" value="P:microtubule nucleation"/>
    <property type="evidence" value="ECO:0007669"/>
    <property type="project" value="TreeGrafter"/>
</dbReference>
<dbReference type="EMBL" id="JAVRQU010000001">
    <property type="protein sequence ID" value="KAK5707678.1"/>
    <property type="molecule type" value="Genomic_DNA"/>
</dbReference>
<feature type="compositionally biased region" description="Low complexity" evidence="8">
    <location>
        <begin position="305"/>
        <end position="324"/>
    </location>
</feature>
<proteinExistence type="inferred from homology"/>
<dbReference type="GO" id="GO:0000132">
    <property type="term" value="P:establishment of mitotic spindle orientation"/>
    <property type="evidence" value="ECO:0007669"/>
    <property type="project" value="TreeGrafter"/>
</dbReference>
<feature type="region of interest" description="Disordered" evidence="8">
    <location>
        <begin position="193"/>
        <end position="500"/>
    </location>
</feature>
<feature type="coiled-coil region" evidence="7">
    <location>
        <begin position="115"/>
        <end position="177"/>
    </location>
</feature>
<dbReference type="GO" id="GO:0005871">
    <property type="term" value="C:kinesin complex"/>
    <property type="evidence" value="ECO:0007669"/>
    <property type="project" value="TreeGrafter"/>
</dbReference>
<evidence type="ECO:0000256" key="8">
    <source>
        <dbReference type="SAM" id="MobiDB-lite"/>
    </source>
</evidence>
<evidence type="ECO:0000259" key="9">
    <source>
        <dbReference type="Pfam" id="PF04880"/>
    </source>
</evidence>
<keyword evidence="6" id="KW-0206">Cytoskeleton</keyword>
<dbReference type="GO" id="GO:0008017">
    <property type="term" value="F:microtubule binding"/>
    <property type="evidence" value="ECO:0007669"/>
    <property type="project" value="InterPro"/>
</dbReference>
<evidence type="ECO:0000256" key="5">
    <source>
        <dbReference type="ARBA" id="ARBA00023054"/>
    </source>
</evidence>
<dbReference type="GO" id="GO:0000776">
    <property type="term" value="C:kinetochore"/>
    <property type="evidence" value="ECO:0007669"/>
    <property type="project" value="TreeGrafter"/>
</dbReference>
<dbReference type="Gene3D" id="6.10.250.1080">
    <property type="match status" value="1"/>
</dbReference>
<dbReference type="InterPro" id="IPR006964">
    <property type="entry name" value="NUDE_dom"/>
</dbReference>
<dbReference type="PANTHER" id="PTHR10921:SF1">
    <property type="entry name" value="NUCLEAR DISTRIBUTION PROTEIN NUDE HOMOLOG"/>
    <property type="match status" value="1"/>
</dbReference>
<reference evidence="10" key="1">
    <citation type="submission" date="2023-08" db="EMBL/GenBank/DDBJ databases">
        <title>Black Yeasts Isolated from many extreme environments.</title>
        <authorList>
            <person name="Coleine C."/>
            <person name="Stajich J.E."/>
            <person name="Selbmann L."/>
        </authorList>
    </citation>
    <scope>NUCLEOTIDE SEQUENCE</scope>
    <source>
        <strain evidence="10">CCFEE 5810</strain>
    </source>
</reference>
<dbReference type="InterPro" id="IPR033494">
    <property type="entry name" value="NUDE"/>
</dbReference>